<dbReference type="Proteomes" id="UP000244064">
    <property type="component" value="Unassembled WGS sequence"/>
</dbReference>
<comment type="caution">
    <text evidence="1">The sequence shown here is derived from an EMBL/GenBank/DDBJ whole genome shotgun (WGS) entry which is preliminary data.</text>
</comment>
<evidence type="ECO:0000313" key="2">
    <source>
        <dbReference type="Proteomes" id="UP000244064"/>
    </source>
</evidence>
<name>A0A2T5PBP7_9PSED</name>
<keyword evidence="2" id="KW-1185">Reference proteome</keyword>
<reference evidence="1 2" key="1">
    <citation type="submission" date="2018-04" db="EMBL/GenBank/DDBJ databases">
        <title>Pseudomonas sp. nov., isolated from mangrove soil.</title>
        <authorList>
            <person name="Chen C."/>
        </authorList>
    </citation>
    <scope>NUCLEOTIDE SEQUENCE [LARGE SCALE GENOMIC DNA]</scope>
    <source>
        <strain evidence="1 2">TC-11</strain>
    </source>
</reference>
<organism evidence="1 2">
    <name type="scientific">Pseudomonas mangrovi</name>
    <dbReference type="NCBI Taxonomy" id="2161748"/>
    <lineage>
        <taxon>Bacteria</taxon>
        <taxon>Pseudomonadati</taxon>
        <taxon>Pseudomonadota</taxon>
        <taxon>Gammaproteobacteria</taxon>
        <taxon>Pseudomonadales</taxon>
        <taxon>Pseudomonadaceae</taxon>
        <taxon>Pseudomonas</taxon>
    </lineage>
</organism>
<evidence type="ECO:0000313" key="1">
    <source>
        <dbReference type="EMBL" id="PTU75170.1"/>
    </source>
</evidence>
<accession>A0A2T5PBP7</accession>
<dbReference type="AlphaFoldDB" id="A0A2T5PBP7"/>
<sequence length="137" mass="14829">MSFDLFVGCFENGELASFPTEVVINAFAAHTLAIDPDGLRLAYDDSGMACTYVYLDTSAPRTSHFSVNRPVDDPALYQALLAILREGHLALYMAGDCPPLLGRAETARHLPADMIEALGEPVLLKEANEIFARIATA</sequence>
<dbReference type="RefSeq" id="WP_108106386.1">
    <property type="nucleotide sequence ID" value="NZ_QASN01000011.1"/>
</dbReference>
<proteinExistence type="predicted"/>
<dbReference type="OrthoDB" id="6432757at2"/>
<protein>
    <submittedName>
        <fullName evidence="1">Uncharacterized protein</fullName>
    </submittedName>
</protein>
<dbReference type="EMBL" id="QASN01000011">
    <property type="protein sequence ID" value="PTU75170.1"/>
    <property type="molecule type" value="Genomic_DNA"/>
</dbReference>
<gene>
    <name evidence="1" type="ORF">DBO85_06355</name>
</gene>